<evidence type="ECO:0000256" key="1">
    <source>
        <dbReference type="ARBA" id="ARBA00004123"/>
    </source>
</evidence>
<feature type="domain" description="C2H2-type" evidence="12">
    <location>
        <begin position="394"/>
        <end position="421"/>
    </location>
</feature>
<comment type="subcellular location">
    <subcellularLocation>
        <location evidence="1">Nucleus</location>
    </subcellularLocation>
</comment>
<keyword evidence="14" id="KW-1185">Reference proteome</keyword>
<dbReference type="PROSITE" id="PS50157">
    <property type="entry name" value="ZINC_FINGER_C2H2_2"/>
    <property type="match status" value="8"/>
</dbReference>
<evidence type="ECO:0000256" key="9">
    <source>
        <dbReference type="ARBA" id="ARBA00023163"/>
    </source>
</evidence>
<evidence type="ECO:0000256" key="4">
    <source>
        <dbReference type="ARBA" id="ARBA00022737"/>
    </source>
</evidence>
<keyword evidence="8" id="KW-0238">DNA-binding</keyword>
<name>A0A8I6SEZ3_CIMLE</name>
<protein>
    <recommendedName>
        <fullName evidence="12">C2H2-type domain-containing protein</fullName>
    </recommendedName>
</protein>
<dbReference type="OrthoDB" id="6628799at2759"/>
<dbReference type="KEGG" id="clec:106667282"/>
<feature type="domain" description="C2H2-type" evidence="12">
    <location>
        <begin position="15"/>
        <end position="42"/>
    </location>
</feature>
<dbReference type="InterPro" id="IPR013087">
    <property type="entry name" value="Znf_C2H2_type"/>
</dbReference>
<dbReference type="GO" id="GO:0008270">
    <property type="term" value="F:zinc ion binding"/>
    <property type="evidence" value="ECO:0007669"/>
    <property type="project" value="UniProtKB-KW"/>
</dbReference>
<dbReference type="SUPFAM" id="SSF57667">
    <property type="entry name" value="beta-beta-alpha zinc fingers"/>
    <property type="match status" value="2"/>
</dbReference>
<feature type="domain" description="C2H2-type" evidence="12">
    <location>
        <begin position="267"/>
        <end position="294"/>
    </location>
</feature>
<dbReference type="GeneID" id="106667282"/>
<keyword evidence="7" id="KW-0805">Transcription regulation</keyword>
<keyword evidence="9" id="KW-0804">Transcription</keyword>
<evidence type="ECO:0000256" key="5">
    <source>
        <dbReference type="ARBA" id="ARBA00022771"/>
    </source>
</evidence>
<evidence type="ECO:0000256" key="10">
    <source>
        <dbReference type="ARBA" id="ARBA00023242"/>
    </source>
</evidence>
<dbReference type="RefSeq" id="XP_024080816.1">
    <property type="nucleotide sequence ID" value="XM_024225048.1"/>
</dbReference>
<dbReference type="PANTHER" id="PTHR24403">
    <property type="entry name" value="ZINC FINGER PROTEIN"/>
    <property type="match status" value="1"/>
</dbReference>
<keyword evidence="6" id="KW-0862">Zinc</keyword>
<reference evidence="13" key="1">
    <citation type="submission" date="2022-01" db="UniProtKB">
        <authorList>
            <consortium name="EnsemblMetazoa"/>
        </authorList>
    </citation>
    <scope>IDENTIFICATION</scope>
</reference>
<evidence type="ECO:0000259" key="12">
    <source>
        <dbReference type="PROSITE" id="PS50157"/>
    </source>
</evidence>
<dbReference type="Proteomes" id="UP000494040">
    <property type="component" value="Unassembled WGS sequence"/>
</dbReference>
<evidence type="ECO:0000256" key="11">
    <source>
        <dbReference type="PROSITE-ProRule" id="PRU00042"/>
    </source>
</evidence>
<feature type="domain" description="C2H2-type" evidence="12">
    <location>
        <begin position="198"/>
        <end position="225"/>
    </location>
</feature>
<dbReference type="InterPro" id="IPR050688">
    <property type="entry name" value="Zinc_finger/UBP_domain"/>
</dbReference>
<feature type="domain" description="C2H2-type" evidence="12">
    <location>
        <begin position="349"/>
        <end position="376"/>
    </location>
</feature>
<evidence type="ECO:0000313" key="13">
    <source>
        <dbReference type="EnsemblMetazoa" id="XP_024080816.1"/>
    </source>
</evidence>
<keyword evidence="3" id="KW-0479">Metal-binding</keyword>
<dbReference type="GO" id="GO:0045944">
    <property type="term" value="P:positive regulation of transcription by RNA polymerase II"/>
    <property type="evidence" value="ECO:0007669"/>
    <property type="project" value="TreeGrafter"/>
</dbReference>
<dbReference type="AlphaFoldDB" id="A0A8I6SEZ3"/>
<dbReference type="Gene3D" id="3.30.160.60">
    <property type="entry name" value="Classic Zinc Finger"/>
    <property type="match status" value="4"/>
</dbReference>
<comment type="similarity">
    <text evidence="2">Belongs to the krueppel C2H2-type zinc-finger protein family.</text>
</comment>
<dbReference type="GO" id="GO:0003677">
    <property type="term" value="F:DNA binding"/>
    <property type="evidence" value="ECO:0007669"/>
    <property type="project" value="UniProtKB-KW"/>
</dbReference>
<dbReference type="OMA" id="EPQFLCT"/>
<evidence type="ECO:0000256" key="2">
    <source>
        <dbReference type="ARBA" id="ARBA00006991"/>
    </source>
</evidence>
<proteinExistence type="inferred from homology"/>
<evidence type="ECO:0000256" key="6">
    <source>
        <dbReference type="ARBA" id="ARBA00022833"/>
    </source>
</evidence>
<keyword evidence="10" id="KW-0539">Nucleus</keyword>
<dbReference type="PANTHER" id="PTHR24403:SF67">
    <property type="entry name" value="FI01116P-RELATED"/>
    <property type="match status" value="1"/>
</dbReference>
<evidence type="ECO:0000313" key="14">
    <source>
        <dbReference type="Proteomes" id="UP000494040"/>
    </source>
</evidence>
<feature type="domain" description="C2H2-type" evidence="12">
    <location>
        <begin position="73"/>
        <end position="100"/>
    </location>
</feature>
<accession>A0A8I6SEZ3</accession>
<keyword evidence="5 11" id="KW-0863">Zinc-finger</keyword>
<evidence type="ECO:0000256" key="7">
    <source>
        <dbReference type="ARBA" id="ARBA00023015"/>
    </source>
</evidence>
<evidence type="ECO:0000256" key="3">
    <source>
        <dbReference type="ARBA" id="ARBA00022723"/>
    </source>
</evidence>
<dbReference type="EnsemblMetazoa" id="XM_024225048.1">
    <property type="protein sequence ID" value="XP_024080816.1"/>
    <property type="gene ID" value="LOC106667282"/>
</dbReference>
<evidence type="ECO:0000256" key="8">
    <source>
        <dbReference type="ARBA" id="ARBA00023125"/>
    </source>
</evidence>
<dbReference type="Pfam" id="PF13912">
    <property type="entry name" value="zf-C2H2_6"/>
    <property type="match status" value="2"/>
</dbReference>
<feature type="domain" description="C2H2-type" evidence="12">
    <location>
        <begin position="423"/>
        <end position="451"/>
    </location>
</feature>
<keyword evidence="4" id="KW-0677">Repeat</keyword>
<dbReference type="Pfam" id="PF00096">
    <property type="entry name" value="zf-C2H2"/>
    <property type="match status" value="1"/>
</dbReference>
<dbReference type="FunFam" id="3.30.160.60:FF:000075">
    <property type="entry name" value="Putative zinc finger protein 536"/>
    <property type="match status" value="1"/>
</dbReference>
<sequence>MAHAFQILTMPLKQFQCDGCPRRYMNKRSLYNHRKYECGRKPPIWCPHCEYYSFLRSLYLIVSIPFFFLGKFHRCDICNKVYKNEKSLKRHKRYECGVDPQFSCIHCDYKSKQRVSLMRHIACRHTPGFSFLRKYKKMAGTGRNSSVESKEFHPCDVCMKRYKSTRSLQRHKKYECGIEPQFLCTYCDYKSKHKDKLHYCDICMKRFKSSRTLHRHKKYECGIEPQFLCTYCDYKSKRKSSKVHGWYRKKYEVKSNPCSSYVHYKLHHCDICMKRFKSSRTLHRHKKYECGVEPQFLCTHCDYKSKQKGFSTKSSVKIGGRNVQHFSSSALCFFLFFNISIRYFLDKRHHCDICLKRYKSTRSLKRHKKYECGVEPQFLCMYCDFKCKQKGKYYVCDVCFNRYKNRWNLKRHKKYECGVEPQFPCPHCEYKSKQKGHLKIHIARRHTPKTPPT</sequence>
<feature type="domain" description="C2H2-type" evidence="12">
    <location>
        <begin position="153"/>
        <end position="180"/>
    </location>
</feature>
<dbReference type="InterPro" id="IPR036236">
    <property type="entry name" value="Znf_C2H2_sf"/>
</dbReference>
<dbReference type="GO" id="GO:0005634">
    <property type="term" value="C:nucleus"/>
    <property type="evidence" value="ECO:0007669"/>
    <property type="project" value="UniProtKB-SubCell"/>
</dbReference>
<organism evidence="13 14">
    <name type="scientific">Cimex lectularius</name>
    <name type="common">Bed bug</name>
    <name type="synonym">Acanthia lectularia</name>
    <dbReference type="NCBI Taxonomy" id="79782"/>
    <lineage>
        <taxon>Eukaryota</taxon>
        <taxon>Metazoa</taxon>
        <taxon>Ecdysozoa</taxon>
        <taxon>Arthropoda</taxon>
        <taxon>Hexapoda</taxon>
        <taxon>Insecta</taxon>
        <taxon>Pterygota</taxon>
        <taxon>Neoptera</taxon>
        <taxon>Paraneoptera</taxon>
        <taxon>Hemiptera</taxon>
        <taxon>Heteroptera</taxon>
        <taxon>Panheteroptera</taxon>
        <taxon>Cimicomorpha</taxon>
        <taxon>Cimicidae</taxon>
        <taxon>Cimex</taxon>
    </lineage>
</organism>
<dbReference type="SMART" id="SM00355">
    <property type="entry name" value="ZnF_C2H2"/>
    <property type="match status" value="9"/>
</dbReference>